<keyword evidence="4" id="KW-1185">Reference proteome</keyword>
<reference evidence="3 4" key="1">
    <citation type="submission" date="2021-03" db="EMBL/GenBank/DDBJ databases">
        <title>Genomic Encyclopedia of Type Strains, Phase IV (KMG-IV): sequencing the most valuable type-strain genomes for metagenomic binning, comparative biology and taxonomic classification.</title>
        <authorList>
            <person name="Goeker M."/>
        </authorList>
    </citation>
    <scope>NUCLEOTIDE SEQUENCE [LARGE SCALE GENOMIC DNA]</scope>
    <source>
        <strain evidence="3 4">DSM 26675</strain>
    </source>
</reference>
<accession>A0ABS4RGU3</accession>
<keyword evidence="1" id="KW-0547">Nucleotide-binding</keyword>
<dbReference type="Gene3D" id="3.30.470.20">
    <property type="entry name" value="ATP-grasp fold, B domain"/>
    <property type="match status" value="1"/>
</dbReference>
<evidence type="ECO:0000313" key="3">
    <source>
        <dbReference type="EMBL" id="MBP2241052.1"/>
    </source>
</evidence>
<organism evidence="3 4">
    <name type="scientific">Cytobacillus eiseniae</name>
    <dbReference type="NCBI Taxonomy" id="762947"/>
    <lineage>
        <taxon>Bacteria</taxon>
        <taxon>Bacillati</taxon>
        <taxon>Bacillota</taxon>
        <taxon>Bacilli</taxon>
        <taxon>Bacillales</taxon>
        <taxon>Bacillaceae</taxon>
        <taxon>Cytobacillus</taxon>
    </lineage>
</organism>
<gene>
    <name evidence="3" type="ORF">J2Z40_001614</name>
</gene>
<evidence type="ECO:0000313" key="4">
    <source>
        <dbReference type="Proteomes" id="UP001519293"/>
    </source>
</evidence>
<dbReference type="PROSITE" id="PS50975">
    <property type="entry name" value="ATP_GRASP"/>
    <property type="match status" value="1"/>
</dbReference>
<feature type="domain" description="ATP-grasp" evidence="2">
    <location>
        <begin position="117"/>
        <end position="354"/>
    </location>
</feature>
<evidence type="ECO:0000256" key="1">
    <source>
        <dbReference type="PROSITE-ProRule" id="PRU00409"/>
    </source>
</evidence>
<dbReference type="SUPFAM" id="SSF56059">
    <property type="entry name" value="Glutathione synthetase ATP-binding domain-like"/>
    <property type="match status" value="1"/>
</dbReference>
<name>A0ABS4RGU3_9BACI</name>
<comment type="caution">
    <text evidence="3">The sequence shown here is derived from an EMBL/GenBank/DDBJ whole genome shotgun (WGS) entry which is preliminary data.</text>
</comment>
<dbReference type="InterPro" id="IPR011761">
    <property type="entry name" value="ATP-grasp"/>
</dbReference>
<proteinExistence type="predicted"/>
<dbReference type="InterPro" id="IPR026838">
    <property type="entry name" value="YheC/D"/>
</dbReference>
<keyword evidence="1" id="KW-0067">ATP-binding</keyword>
<dbReference type="Pfam" id="PF14398">
    <property type="entry name" value="ATPgrasp_YheCD"/>
    <property type="match status" value="1"/>
</dbReference>
<dbReference type="EMBL" id="JAGIKZ010000007">
    <property type="protein sequence ID" value="MBP2241052.1"/>
    <property type="molecule type" value="Genomic_DNA"/>
</dbReference>
<sequence>MNAFGIITLNMEHESIYFYEIAKRAYTLDMTCFRFLPSSICPLTEMVTGDQFNPTTMSWEECKFPLPDILYDRCFYGEDSASKRCMAIMKWLKTRKDLHFLGIGLPNKLALYQALATSELSPYLLPSKPILSGESLIQELVPLKPVMIKPVNGSQGRGIYYLKKQQNEVIVQTDKQEKQIMRTFKNEQSAENWLNQLLQDHTYLVQAYEELRNNEDCPFDIRILLQKDENGQWSEVVRGVRYGQKGGIISNLSAGGEISSFQLWIQALPLEKRQFIHNEIDEIIVTLPKILEQHFPPLFEIGLDIGMNKDGALWVLDINSKPGRKVALALHPEKSDQLYAAPLQYGKRLLQMERSYQP</sequence>
<protein>
    <submittedName>
        <fullName evidence="3">Glutathione synthase/RimK-type ligase-like ATP-grasp enzyme</fullName>
    </submittedName>
</protein>
<dbReference type="RefSeq" id="WP_066392553.1">
    <property type="nucleotide sequence ID" value="NZ_JAGIKZ010000007.1"/>
</dbReference>
<dbReference type="Proteomes" id="UP001519293">
    <property type="component" value="Unassembled WGS sequence"/>
</dbReference>
<evidence type="ECO:0000259" key="2">
    <source>
        <dbReference type="PROSITE" id="PS50975"/>
    </source>
</evidence>